<accession>A0ACB1AVW4</accession>
<comment type="caution">
    <text evidence="1">The sequence shown here is derived from an EMBL/GenBank/DDBJ whole genome shotgun (WGS) entry which is preliminary data.</text>
</comment>
<dbReference type="EMBL" id="CAVMJV010000127">
    <property type="protein sequence ID" value="CAK5107695.1"/>
    <property type="molecule type" value="Genomic_DNA"/>
</dbReference>
<reference evidence="1" key="1">
    <citation type="submission" date="2023-11" db="EMBL/GenBank/DDBJ databases">
        <authorList>
            <person name="Poullet M."/>
        </authorList>
    </citation>
    <scope>NUCLEOTIDE SEQUENCE</scope>
    <source>
        <strain evidence="1">E1834</strain>
    </source>
</reference>
<keyword evidence="2" id="KW-1185">Reference proteome</keyword>
<proteinExistence type="predicted"/>
<sequence length="59" mass="7153">MTTEILRSMFYNHSEVIRELEWVIFDEVHYINNIERGHVWEEVLIMLPKYVKIVMLSAS</sequence>
<evidence type="ECO:0000313" key="1">
    <source>
        <dbReference type="EMBL" id="CAK5107695.1"/>
    </source>
</evidence>
<dbReference type="Proteomes" id="UP001497535">
    <property type="component" value="Unassembled WGS sequence"/>
</dbReference>
<name>A0ACB1AVW4_MELEN</name>
<protein>
    <submittedName>
        <fullName evidence="1">Uncharacterized protein</fullName>
    </submittedName>
</protein>
<evidence type="ECO:0000313" key="2">
    <source>
        <dbReference type="Proteomes" id="UP001497535"/>
    </source>
</evidence>
<organism evidence="1 2">
    <name type="scientific">Meloidogyne enterolobii</name>
    <name type="common">Root-knot nematode worm</name>
    <name type="synonym">Meloidogyne mayaguensis</name>
    <dbReference type="NCBI Taxonomy" id="390850"/>
    <lineage>
        <taxon>Eukaryota</taxon>
        <taxon>Metazoa</taxon>
        <taxon>Ecdysozoa</taxon>
        <taxon>Nematoda</taxon>
        <taxon>Chromadorea</taxon>
        <taxon>Rhabditida</taxon>
        <taxon>Tylenchina</taxon>
        <taxon>Tylenchomorpha</taxon>
        <taxon>Tylenchoidea</taxon>
        <taxon>Meloidogynidae</taxon>
        <taxon>Meloidogyninae</taxon>
        <taxon>Meloidogyne</taxon>
    </lineage>
</organism>
<gene>
    <name evidence="1" type="ORF">MENTE1834_LOCUS43772</name>
</gene>